<keyword evidence="4" id="KW-0874">Quinone</keyword>
<dbReference type="CDD" id="cd12916">
    <property type="entry name" value="VKOR_1"/>
    <property type="match status" value="1"/>
</dbReference>
<dbReference type="GO" id="GO:0016020">
    <property type="term" value="C:membrane"/>
    <property type="evidence" value="ECO:0007669"/>
    <property type="project" value="UniProtKB-SubCell"/>
</dbReference>
<gene>
    <name evidence="12" type="ORF">A3A01_02300</name>
</gene>
<dbReference type="InterPro" id="IPR012932">
    <property type="entry name" value="VKOR"/>
</dbReference>
<feature type="transmembrane region" description="Helical" evidence="10">
    <location>
        <begin position="112"/>
        <end position="132"/>
    </location>
</feature>
<dbReference type="Pfam" id="PF07884">
    <property type="entry name" value="VKOR"/>
    <property type="match status" value="1"/>
</dbReference>
<organism evidence="12 13">
    <name type="scientific">Candidatus Nomurabacteria bacterium RIFCSPLOWO2_01_FULL_39_17</name>
    <dbReference type="NCBI Taxonomy" id="1801770"/>
    <lineage>
        <taxon>Bacteria</taxon>
        <taxon>Candidatus Nomuraibacteriota</taxon>
    </lineage>
</organism>
<sequence>MTPLALLFTLASIGISETVYLIKKRITAQSPICPIGGGCEVVLTSKYSKFFLVPNDVLGLLAYITIAFIASLLVVGVGPAKFFDSALEILVAMASIASVIFTYLQWRVLKNWCFWCLMSAFTIWFMEIIILFNKTV</sequence>
<dbReference type="Gene3D" id="1.20.1440.130">
    <property type="entry name" value="VKOR domain"/>
    <property type="match status" value="1"/>
</dbReference>
<feature type="domain" description="Vitamin K epoxide reductase" evidence="11">
    <location>
        <begin position="2"/>
        <end position="133"/>
    </location>
</feature>
<dbReference type="EMBL" id="MFUU01000005">
    <property type="protein sequence ID" value="OGI86299.1"/>
    <property type="molecule type" value="Genomic_DNA"/>
</dbReference>
<evidence type="ECO:0000256" key="5">
    <source>
        <dbReference type="ARBA" id="ARBA00022989"/>
    </source>
</evidence>
<keyword evidence="5 10" id="KW-1133">Transmembrane helix</keyword>
<dbReference type="InterPro" id="IPR038354">
    <property type="entry name" value="VKOR_sf"/>
</dbReference>
<protein>
    <recommendedName>
        <fullName evidence="11">Vitamin K epoxide reductase domain-containing protein</fullName>
    </recommendedName>
</protein>
<dbReference type="STRING" id="1801770.A3A01_02300"/>
<evidence type="ECO:0000256" key="4">
    <source>
        <dbReference type="ARBA" id="ARBA00022719"/>
    </source>
</evidence>
<name>A0A1F6WWP4_9BACT</name>
<dbReference type="Proteomes" id="UP000179352">
    <property type="component" value="Unassembled WGS sequence"/>
</dbReference>
<dbReference type="PANTHER" id="PTHR34573">
    <property type="entry name" value="VKC DOMAIN-CONTAINING PROTEIN"/>
    <property type="match status" value="1"/>
</dbReference>
<evidence type="ECO:0000256" key="8">
    <source>
        <dbReference type="ARBA" id="ARBA00023157"/>
    </source>
</evidence>
<dbReference type="GO" id="GO:0048038">
    <property type="term" value="F:quinone binding"/>
    <property type="evidence" value="ECO:0007669"/>
    <property type="project" value="UniProtKB-KW"/>
</dbReference>
<evidence type="ECO:0000313" key="13">
    <source>
        <dbReference type="Proteomes" id="UP000179352"/>
    </source>
</evidence>
<evidence type="ECO:0000313" key="12">
    <source>
        <dbReference type="EMBL" id="OGI86299.1"/>
    </source>
</evidence>
<keyword evidence="9" id="KW-0676">Redox-active center</keyword>
<keyword evidence="8" id="KW-1015">Disulfide bond</keyword>
<keyword evidence="6" id="KW-0560">Oxidoreductase</keyword>
<evidence type="ECO:0000256" key="10">
    <source>
        <dbReference type="SAM" id="Phobius"/>
    </source>
</evidence>
<comment type="subcellular location">
    <subcellularLocation>
        <location evidence="1">Membrane</location>
        <topology evidence="1">Multi-pass membrane protein</topology>
    </subcellularLocation>
</comment>
<dbReference type="GO" id="GO:0016491">
    <property type="term" value="F:oxidoreductase activity"/>
    <property type="evidence" value="ECO:0007669"/>
    <property type="project" value="UniProtKB-KW"/>
</dbReference>
<dbReference type="SMART" id="SM00756">
    <property type="entry name" value="VKc"/>
    <property type="match status" value="1"/>
</dbReference>
<evidence type="ECO:0000256" key="1">
    <source>
        <dbReference type="ARBA" id="ARBA00004141"/>
    </source>
</evidence>
<evidence type="ECO:0000256" key="7">
    <source>
        <dbReference type="ARBA" id="ARBA00023136"/>
    </source>
</evidence>
<dbReference type="PANTHER" id="PTHR34573:SF1">
    <property type="entry name" value="VITAMIN K EPOXIDE REDUCTASE DOMAIN-CONTAINING PROTEIN"/>
    <property type="match status" value="1"/>
</dbReference>
<comment type="similarity">
    <text evidence="2">Belongs to the VKOR family.</text>
</comment>
<evidence type="ECO:0000256" key="6">
    <source>
        <dbReference type="ARBA" id="ARBA00023002"/>
    </source>
</evidence>
<keyword evidence="3 10" id="KW-0812">Transmembrane</keyword>
<dbReference type="InterPro" id="IPR044698">
    <property type="entry name" value="VKOR/LTO1"/>
</dbReference>
<evidence type="ECO:0000256" key="2">
    <source>
        <dbReference type="ARBA" id="ARBA00006214"/>
    </source>
</evidence>
<reference evidence="12 13" key="1">
    <citation type="journal article" date="2016" name="Nat. Commun.">
        <title>Thousands of microbial genomes shed light on interconnected biogeochemical processes in an aquifer system.</title>
        <authorList>
            <person name="Anantharaman K."/>
            <person name="Brown C.T."/>
            <person name="Hug L.A."/>
            <person name="Sharon I."/>
            <person name="Castelle C.J."/>
            <person name="Probst A.J."/>
            <person name="Thomas B.C."/>
            <person name="Singh A."/>
            <person name="Wilkins M.J."/>
            <person name="Karaoz U."/>
            <person name="Brodie E.L."/>
            <person name="Williams K.H."/>
            <person name="Hubbard S.S."/>
            <person name="Banfield J.F."/>
        </authorList>
    </citation>
    <scope>NUCLEOTIDE SEQUENCE [LARGE SCALE GENOMIC DNA]</scope>
</reference>
<evidence type="ECO:0000256" key="3">
    <source>
        <dbReference type="ARBA" id="ARBA00022692"/>
    </source>
</evidence>
<keyword evidence="7 10" id="KW-0472">Membrane</keyword>
<dbReference type="AlphaFoldDB" id="A0A1F6WWP4"/>
<comment type="caution">
    <text evidence="12">The sequence shown here is derived from an EMBL/GenBank/DDBJ whole genome shotgun (WGS) entry which is preliminary data.</text>
</comment>
<feature type="transmembrane region" description="Helical" evidence="10">
    <location>
        <begin position="57"/>
        <end position="77"/>
    </location>
</feature>
<evidence type="ECO:0000259" key="11">
    <source>
        <dbReference type="SMART" id="SM00756"/>
    </source>
</evidence>
<evidence type="ECO:0000256" key="9">
    <source>
        <dbReference type="ARBA" id="ARBA00023284"/>
    </source>
</evidence>
<accession>A0A1F6WWP4</accession>
<proteinExistence type="inferred from homology"/>
<feature type="transmembrane region" description="Helical" evidence="10">
    <location>
        <begin position="89"/>
        <end position="106"/>
    </location>
</feature>